<feature type="domain" description="Calponin-homology (CH)" evidence="5">
    <location>
        <begin position="136"/>
        <end position="241"/>
    </location>
</feature>
<dbReference type="PROSITE" id="PS00020">
    <property type="entry name" value="ACTININ_2"/>
    <property type="match status" value="1"/>
</dbReference>
<dbReference type="Gene3D" id="1.10.418.10">
    <property type="entry name" value="Calponin-like domain"/>
    <property type="match status" value="2"/>
</dbReference>
<evidence type="ECO:0000313" key="6">
    <source>
        <dbReference type="EMBL" id="KAF9414730.1"/>
    </source>
</evidence>
<evidence type="ECO:0000256" key="3">
    <source>
        <dbReference type="SAM" id="Coils"/>
    </source>
</evidence>
<evidence type="ECO:0000256" key="1">
    <source>
        <dbReference type="ARBA" id="ARBA00022737"/>
    </source>
</evidence>
<evidence type="ECO:0000256" key="2">
    <source>
        <dbReference type="ARBA" id="ARBA00023203"/>
    </source>
</evidence>
<dbReference type="Pfam" id="PF00307">
    <property type="entry name" value="CH"/>
    <property type="match status" value="2"/>
</dbReference>
<evidence type="ECO:0000256" key="4">
    <source>
        <dbReference type="SAM" id="MobiDB-lite"/>
    </source>
</evidence>
<dbReference type="CDD" id="cd00176">
    <property type="entry name" value="SPEC"/>
    <property type="match status" value="1"/>
</dbReference>
<accession>A0A835GF31</accession>
<reference evidence="6" key="1">
    <citation type="submission" date="2020-08" db="EMBL/GenBank/DDBJ databases">
        <title>Spodoptera exigua strain:BAW_Kor-Di-RS1 Genome sequencing and assembly.</title>
        <authorList>
            <person name="Kim J."/>
            <person name="Nam H.Y."/>
            <person name="Kwon M."/>
            <person name="Choi J.H."/>
            <person name="Cho S.R."/>
            <person name="Kim G.-H."/>
        </authorList>
    </citation>
    <scope>NUCLEOTIDE SEQUENCE</scope>
    <source>
        <strain evidence="6">BAW_Kor-Di-RS1</strain>
        <tissue evidence="6">Whole-body</tissue>
    </source>
</reference>
<evidence type="ECO:0000259" key="5">
    <source>
        <dbReference type="PROSITE" id="PS50021"/>
    </source>
</evidence>
<organism evidence="6 7">
    <name type="scientific">Spodoptera exigua</name>
    <name type="common">Beet armyworm</name>
    <name type="synonym">Noctua fulgens</name>
    <dbReference type="NCBI Taxonomy" id="7107"/>
    <lineage>
        <taxon>Eukaryota</taxon>
        <taxon>Metazoa</taxon>
        <taxon>Ecdysozoa</taxon>
        <taxon>Arthropoda</taxon>
        <taxon>Hexapoda</taxon>
        <taxon>Insecta</taxon>
        <taxon>Pterygota</taxon>
        <taxon>Neoptera</taxon>
        <taxon>Endopterygota</taxon>
        <taxon>Lepidoptera</taxon>
        <taxon>Glossata</taxon>
        <taxon>Ditrysia</taxon>
        <taxon>Noctuoidea</taxon>
        <taxon>Noctuidae</taxon>
        <taxon>Amphipyrinae</taxon>
        <taxon>Spodoptera</taxon>
    </lineage>
</organism>
<dbReference type="GO" id="GO:0005737">
    <property type="term" value="C:cytoplasm"/>
    <property type="evidence" value="ECO:0007669"/>
    <property type="project" value="UniProtKB-ARBA"/>
</dbReference>
<dbReference type="InterPro" id="IPR002017">
    <property type="entry name" value="Spectrin_repeat"/>
</dbReference>
<gene>
    <name evidence="6" type="ORF">HW555_007426</name>
</gene>
<dbReference type="InterPro" id="IPR036872">
    <property type="entry name" value="CH_dom_sf"/>
</dbReference>
<keyword evidence="1" id="KW-0677">Repeat</keyword>
<dbReference type="SMART" id="SM00150">
    <property type="entry name" value="SPEC"/>
    <property type="match status" value="3"/>
</dbReference>
<proteinExistence type="predicted"/>
<name>A0A835GF31_SPOEX</name>
<keyword evidence="7" id="KW-1185">Reference proteome</keyword>
<dbReference type="SMART" id="SM00033">
    <property type="entry name" value="CH"/>
    <property type="match status" value="1"/>
</dbReference>
<feature type="coiled-coil region" evidence="3">
    <location>
        <begin position="570"/>
        <end position="633"/>
    </location>
</feature>
<dbReference type="AlphaFoldDB" id="A0A835GF31"/>
<dbReference type="PANTHER" id="PTHR11915">
    <property type="entry name" value="SPECTRIN/FILAMIN RELATED CYTOSKELETAL PROTEIN"/>
    <property type="match status" value="1"/>
</dbReference>
<feature type="domain" description="Calponin-homology (CH)" evidence="5">
    <location>
        <begin position="1"/>
        <end position="121"/>
    </location>
</feature>
<dbReference type="InterPro" id="IPR018159">
    <property type="entry name" value="Spectrin/alpha-actinin"/>
</dbReference>
<dbReference type="CDD" id="cd21187">
    <property type="entry name" value="CH_DMD-like_rpt2"/>
    <property type="match status" value="1"/>
</dbReference>
<keyword evidence="2" id="KW-0009">Actin-binding</keyword>
<sequence>MDKLSASEERQAAGGGLVPGLAGRGGAALSARDPHRPAVCKYGGQAGACTLGGARVGAHEVSLQKRERGRMRVHHINNVNTALHVLDSNGVKLVNISSNDIVDANPKLTLGLVWSIILHWQVHYHLKELMSELQQTNLEKTLLAWCRTQTQNYAGVNVKNFTTSWSDGLAFNALLHRWRPQLFDYASVVARPAGARLDHAFQLAHDHLGIDRLLDPEDVNTPNPDKKSIMMYVMCLFQSLPHSSEDVADMDSIHSEPGTPVATQPPEVAGSRPLSTATTGSGELGGYYSAFEEVLGWLLEAEERLAAAPAPSGDELAPLKAHFHAHERFLLELAAQQARVGGVLDEGARLLRDAGLARDEAAEVRLQLRLLGQRWEALRRAALATQAAGHAALMRAQLAQLAAFRRWLTRTEDRMSRLPRGLRAQLAAVRSLHADLRAHQPTVDALADCVIVVDDDAQDAGTYDSDGGRVARVEFGNASGACAGVTEIEDELTALSERWSHTCQWTEVQASLAALLKDLAARDAEISALAAAPDDFKTLQDKILAMEAQIIAEHAVISTPDAMADRLRQLRQLARDFDELQSTYDKVVAERKDDYEKGSVQELNFKSSLENLVTKFEDSKIILQEKIKKLENAARRAAGPAGRAGAAAGHQQREAPLYAHLGSILDLCYFNSFTCFVEIRGGKQTCKAEIDTVESTKESILEDCDDAIAKMVQNDTKTLVKRYESVTQQAFKRNEELRRGLERTEAVFRKIADMEQWLQELEGQLPAEHECRITDSAELYQMKARFQALKDKCDDHTQQFRNLNDSSEYTRPLGEGGQPSSRVLAEAWHESGELRAWLTQERAWLDGLQRRLRRSPNAPADAEEISDELYDLENYIQNHSDERLSRIQDIGRQLIDAHIMPGWIQAEIDSVTEAWNTLRAAAAARSALLERGAREAARADVAVDRLQQWLDAAGAARGPAAAALLADAAAPRALLQDVRDQADAYRRAGKLEAAARLHDQLDLLQRRFTDAESALRDACAPPGADDDAASLGARLAAAAAALAAVQRDAARDLRLPALEPDLVRAQLRTCLVSTLPLHYTCLLKATFIRRPIAYITLNIYY</sequence>
<keyword evidence="3" id="KW-0175">Coiled coil</keyword>
<dbReference type="InterPro" id="IPR001589">
    <property type="entry name" value="Actinin_actin-bd_CS"/>
</dbReference>
<dbReference type="GO" id="GO:0003779">
    <property type="term" value="F:actin binding"/>
    <property type="evidence" value="ECO:0007669"/>
    <property type="project" value="UniProtKB-KW"/>
</dbReference>
<feature type="region of interest" description="Disordered" evidence="4">
    <location>
        <begin position="248"/>
        <end position="276"/>
    </location>
</feature>
<evidence type="ECO:0000313" key="7">
    <source>
        <dbReference type="Proteomes" id="UP000648187"/>
    </source>
</evidence>
<dbReference type="FunFam" id="1.10.418.10:FF:000032">
    <property type="entry name" value="utrophin isoform X1"/>
    <property type="match status" value="1"/>
</dbReference>
<protein>
    <recommendedName>
        <fullName evidence="5">Calponin-homology (CH) domain-containing protein</fullName>
    </recommendedName>
</protein>
<dbReference type="EMBL" id="JACKWZ010000126">
    <property type="protein sequence ID" value="KAF9414730.1"/>
    <property type="molecule type" value="Genomic_DNA"/>
</dbReference>
<dbReference type="InterPro" id="IPR001715">
    <property type="entry name" value="CH_dom"/>
</dbReference>
<dbReference type="Pfam" id="PF00435">
    <property type="entry name" value="Spectrin"/>
    <property type="match status" value="1"/>
</dbReference>
<dbReference type="SUPFAM" id="SSF46966">
    <property type="entry name" value="Spectrin repeat"/>
    <property type="match status" value="4"/>
</dbReference>
<dbReference type="Proteomes" id="UP000648187">
    <property type="component" value="Unassembled WGS sequence"/>
</dbReference>
<dbReference type="SUPFAM" id="SSF47576">
    <property type="entry name" value="Calponin-homology domain, CH-domain"/>
    <property type="match status" value="1"/>
</dbReference>
<dbReference type="Gene3D" id="1.20.58.60">
    <property type="match status" value="4"/>
</dbReference>
<comment type="caution">
    <text evidence="6">The sequence shown here is derived from an EMBL/GenBank/DDBJ whole genome shotgun (WGS) entry which is preliminary data.</text>
</comment>
<dbReference type="PROSITE" id="PS50021">
    <property type="entry name" value="CH"/>
    <property type="match status" value="2"/>
</dbReference>